<dbReference type="Gene3D" id="3.30.70.1350">
    <property type="entry name" value="Cation efflux protein, cytoplasmic domain"/>
    <property type="match status" value="1"/>
</dbReference>
<proteinExistence type="predicted"/>
<dbReference type="Pfam" id="PF01545">
    <property type="entry name" value="Cation_efflux"/>
    <property type="match status" value="1"/>
</dbReference>
<accession>A0A7J6M9C7</accession>
<dbReference type="PANTHER" id="PTHR43840">
    <property type="entry name" value="MITOCHONDRIAL METAL TRANSPORTER 1-RELATED"/>
    <property type="match status" value="1"/>
</dbReference>
<evidence type="ECO:0000259" key="6">
    <source>
        <dbReference type="Pfam" id="PF01545"/>
    </source>
</evidence>
<reference evidence="8 9" key="1">
    <citation type="submission" date="2020-04" db="EMBL/GenBank/DDBJ databases">
        <title>Perkinsus olseni comparative genomics.</title>
        <authorList>
            <person name="Bogema D.R."/>
        </authorList>
    </citation>
    <scope>NUCLEOTIDE SEQUENCE [LARGE SCALE GENOMIC DNA]</scope>
    <source>
        <strain evidence="8">ATCC PRA-179</strain>
    </source>
</reference>
<dbReference type="SUPFAM" id="SSF160240">
    <property type="entry name" value="Cation efflux protein cytoplasmic domain-like"/>
    <property type="match status" value="1"/>
</dbReference>
<protein>
    <recommendedName>
        <fullName evidence="10">Cation efflux protein cytoplasmic domain-containing protein</fullName>
    </recommendedName>
</protein>
<evidence type="ECO:0000259" key="7">
    <source>
        <dbReference type="Pfam" id="PF16916"/>
    </source>
</evidence>
<feature type="domain" description="Cation efflux protein cytoplasmic" evidence="7">
    <location>
        <begin position="309"/>
        <end position="376"/>
    </location>
</feature>
<dbReference type="NCBIfam" id="TIGR01297">
    <property type="entry name" value="CDF"/>
    <property type="match status" value="1"/>
</dbReference>
<evidence type="ECO:0000313" key="8">
    <source>
        <dbReference type="EMBL" id="KAF4668173.1"/>
    </source>
</evidence>
<keyword evidence="5" id="KW-0472">Membrane</keyword>
<evidence type="ECO:0000256" key="5">
    <source>
        <dbReference type="ARBA" id="ARBA00023136"/>
    </source>
</evidence>
<comment type="subcellular location">
    <subcellularLocation>
        <location evidence="1">Membrane</location>
        <topology evidence="1">Multi-pass membrane protein</topology>
    </subcellularLocation>
</comment>
<evidence type="ECO:0000256" key="3">
    <source>
        <dbReference type="ARBA" id="ARBA00022692"/>
    </source>
</evidence>
<dbReference type="Pfam" id="PF16916">
    <property type="entry name" value="ZT_dimer"/>
    <property type="match status" value="1"/>
</dbReference>
<evidence type="ECO:0000313" key="9">
    <source>
        <dbReference type="Proteomes" id="UP000570595"/>
    </source>
</evidence>
<dbReference type="InterPro" id="IPR002524">
    <property type="entry name" value="Cation_efflux"/>
</dbReference>
<dbReference type="InterPro" id="IPR058533">
    <property type="entry name" value="Cation_efflux_TM"/>
</dbReference>
<dbReference type="PROSITE" id="PS51257">
    <property type="entry name" value="PROKAR_LIPOPROTEIN"/>
    <property type="match status" value="1"/>
</dbReference>
<dbReference type="Proteomes" id="UP000570595">
    <property type="component" value="Unassembled WGS sequence"/>
</dbReference>
<keyword evidence="2" id="KW-0813">Transport</keyword>
<dbReference type="EMBL" id="JABAHT010000041">
    <property type="protein sequence ID" value="KAF4668173.1"/>
    <property type="molecule type" value="Genomic_DNA"/>
</dbReference>
<dbReference type="SUPFAM" id="SSF161111">
    <property type="entry name" value="Cation efflux protein transmembrane domain-like"/>
    <property type="match status" value="1"/>
</dbReference>
<dbReference type="InterPro" id="IPR027469">
    <property type="entry name" value="Cation_efflux_TMD_sf"/>
</dbReference>
<sequence>MLAGLARPTIFRPTLARLASGVPSSVLSGSCLSPYPTLSRVRFHNTQAFVTPLNGPMSKEDAEAEKACTKVTWVGLASNVGLSAFKLGAGISSGSASLVADAFHSISDLLSDFVTLGTVKLSRRPPDKNYPYGYGRFEALGSLVVGGMVCLAAAGIGMHAMDIIIAIGLPHLGEVGGPLGAVMAAAAEHGAAEAAQLGEITNYPLALAGVVSSIVVKEGLFRWTANVGRKANSSVVVANAYHHRSDALSSIVALVGISLTSLTSLADPVAGLVVAAMVGKTGVSLTWDAMVELLDKRVDHQALLDKVRRAAVDSSPDIIDVRHLRARRAGPYMLVDLQMLVPESMTVSAAYQAAVTLRKAVIEADPRIAEMMVNLAPATVEQISSEQVDDEHDTLSASKIEKEVRSRLAGFLPVKDVTVHFSNTGDSDVSARADISIGLQSSASSTRTLNGLADARDAADDVRRKLAGVEGLDPAAVNVRLDLGDGCSMLMQQNSRLLRHRDHHTVHSCD</sequence>
<comment type="caution">
    <text evidence="8">The sequence shown here is derived from an EMBL/GenBank/DDBJ whole genome shotgun (WGS) entry which is preliminary data.</text>
</comment>
<dbReference type="InterPro" id="IPR036837">
    <property type="entry name" value="Cation_efflux_CTD_sf"/>
</dbReference>
<dbReference type="AlphaFoldDB" id="A0A7J6M9C7"/>
<dbReference type="Gene3D" id="1.20.1510.10">
    <property type="entry name" value="Cation efflux protein transmembrane domain"/>
    <property type="match status" value="1"/>
</dbReference>
<evidence type="ECO:0000256" key="2">
    <source>
        <dbReference type="ARBA" id="ARBA00022448"/>
    </source>
</evidence>
<dbReference type="GO" id="GO:0016020">
    <property type="term" value="C:membrane"/>
    <property type="evidence" value="ECO:0007669"/>
    <property type="project" value="UniProtKB-SubCell"/>
</dbReference>
<dbReference type="InterPro" id="IPR050291">
    <property type="entry name" value="CDF_Transporter"/>
</dbReference>
<evidence type="ECO:0000256" key="4">
    <source>
        <dbReference type="ARBA" id="ARBA00022989"/>
    </source>
</evidence>
<organism evidence="8 9">
    <name type="scientific">Perkinsus olseni</name>
    <name type="common">Perkinsus atlanticus</name>
    <dbReference type="NCBI Taxonomy" id="32597"/>
    <lineage>
        <taxon>Eukaryota</taxon>
        <taxon>Sar</taxon>
        <taxon>Alveolata</taxon>
        <taxon>Perkinsozoa</taxon>
        <taxon>Perkinsea</taxon>
        <taxon>Perkinsida</taxon>
        <taxon>Perkinsidae</taxon>
        <taxon>Perkinsus</taxon>
    </lineage>
</organism>
<dbReference type="PANTHER" id="PTHR43840:SF15">
    <property type="entry name" value="MITOCHONDRIAL METAL TRANSPORTER 1-RELATED"/>
    <property type="match status" value="1"/>
</dbReference>
<evidence type="ECO:0008006" key="10">
    <source>
        <dbReference type="Google" id="ProtNLM"/>
    </source>
</evidence>
<keyword evidence="4" id="KW-1133">Transmembrane helix</keyword>
<keyword evidence="3" id="KW-0812">Transmembrane</keyword>
<feature type="domain" description="Cation efflux protein transmembrane" evidence="6">
    <location>
        <begin position="73"/>
        <end position="294"/>
    </location>
</feature>
<name>A0A7J6M9C7_PEROL</name>
<dbReference type="GO" id="GO:0008324">
    <property type="term" value="F:monoatomic cation transmembrane transporter activity"/>
    <property type="evidence" value="ECO:0007669"/>
    <property type="project" value="InterPro"/>
</dbReference>
<evidence type="ECO:0000256" key="1">
    <source>
        <dbReference type="ARBA" id="ARBA00004141"/>
    </source>
</evidence>
<dbReference type="InterPro" id="IPR027470">
    <property type="entry name" value="Cation_efflux_CTD"/>
</dbReference>
<dbReference type="OrthoDB" id="435897at2759"/>
<gene>
    <name evidence="8" type="ORF">FOZ61_006975</name>
</gene>